<dbReference type="RefSeq" id="WP_092487476.1">
    <property type="nucleotide sequence ID" value="NZ_FOYM01000042.1"/>
</dbReference>
<dbReference type="EMBL" id="FOYM01000042">
    <property type="protein sequence ID" value="SFR16850.1"/>
    <property type="molecule type" value="Genomic_DNA"/>
</dbReference>
<keyword evidence="2" id="KW-1185">Reference proteome</keyword>
<dbReference type="Pfam" id="PF12686">
    <property type="entry name" value="DUF3800"/>
    <property type="match status" value="1"/>
</dbReference>
<name>A0A1I6EGH9_9FIRM</name>
<sequence>MSKVFNAYIDEAGDEGFTIRNGEWKSSKWFIISALVVPEEFDRDLASVIDDLKDEFRSKNKLKPLHFRSLNHNRKKKVIQEIVNKGHFKIIGIGINKTRLISTDVLKNEKQFLYNYATRYLLERISWLVDEYKRKVNLIFEHRRNTSYKELDSYIQSLLN</sequence>
<evidence type="ECO:0008006" key="3">
    <source>
        <dbReference type="Google" id="ProtNLM"/>
    </source>
</evidence>
<evidence type="ECO:0000313" key="2">
    <source>
        <dbReference type="Proteomes" id="UP000199584"/>
    </source>
</evidence>
<accession>A0A1I6EGH9</accession>
<gene>
    <name evidence="1" type="ORF">SAMN05660706_14219</name>
</gene>
<dbReference type="STRING" id="39060.SAMN05660706_14219"/>
<dbReference type="InterPro" id="IPR024524">
    <property type="entry name" value="DUF3800"/>
</dbReference>
<protein>
    <recommendedName>
        <fullName evidence="3">DUF3800 domain-containing protein</fullName>
    </recommendedName>
</protein>
<dbReference type="AlphaFoldDB" id="A0A1I6EGH9"/>
<dbReference type="Proteomes" id="UP000199584">
    <property type="component" value="Unassembled WGS sequence"/>
</dbReference>
<dbReference type="OrthoDB" id="9792394at2"/>
<reference evidence="2" key="1">
    <citation type="submission" date="2016-10" db="EMBL/GenBank/DDBJ databases">
        <authorList>
            <person name="Varghese N."/>
            <person name="Submissions S."/>
        </authorList>
    </citation>
    <scope>NUCLEOTIDE SEQUENCE [LARGE SCALE GENOMIC DNA]</scope>
    <source>
        <strain evidence="2">DSM 3669</strain>
    </source>
</reference>
<organism evidence="1 2">
    <name type="scientific">Desulfoscipio geothermicus DSM 3669</name>
    <dbReference type="NCBI Taxonomy" id="1121426"/>
    <lineage>
        <taxon>Bacteria</taxon>
        <taxon>Bacillati</taxon>
        <taxon>Bacillota</taxon>
        <taxon>Clostridia</taxon>
        <taxon>Eubacteriales</taxon>
        <taxon>Desulfallaceae</taxon>
        <taxon>Desulfoscipio</taxon>
    </lineage>
</organism>
<proteinExistence type="predicted"/>
<evidence type="ECO:0000313" key="1">
    <source>
        <dbReference type="EMBL" id="SFR16850.1"/>
    </source>
</evidence>